<dbReference type="InterPro" id="IPR000595">
    <property type="entry name" value="cNMP-bd_dom"/>
</dbReference>
<feature type="transmembrane region" description="Helical" evidence="16">
    <location>
        <begin position="174"/>
        <end position="193"/>
    </location>
</feature>
<dbReference type="Proteomes" id="UP000827889">
    <property type="component" value="Chromosome 8"/>
</dbReference>
<keyword evidence="10" id="KW-0547">Nucleotide-binding</keyword>
<dbReference type="RefSeq" id="XP_030530813.1">
    <property type="nucleotide sequence ID" value="XM_030674953.2"/>
</dbReference>
<gene>
    <name evidence="19" type="primary">LOC115741190</name>
</gene>
<evidence type="ECO:0000256" key="14">
    <source>
        <dbReference type="ARBA" id="ARBA00023286"/>
    </source>
</evidence>
<feature type="transmembrane region" description="Helical" evidence="16">
    <location>
        <begin position="335"/>
        <end position="358"/>
    </location>
</feature>
<dbReference type="OrthoDB" id="421226at2759"/>
<keyword evidence="6" id="KW-0116">cAMP-binding</keyword>
<keyword evidence="13" id="KW-0114">cAMP</keyword>
<keyword evidence="7 16" id="KW-0812">Transmembrane</keyword>
<evidence type="ECO:0000256" key="5">
    <source>
        <dbReference type="ARBA" id="ARBA00022535"/>
    </source>
</evidence>
<feature type="transmembrane region" description="Helical" evidence="16">
    <location>
        <begin position="90"/>
        <end position="108"/>
    </location>
</feature>
<evidence type="ECO:0000256" key="6">
    <source>
        <dbReference type="ARBA" id="ARBA00022566"/>
    </source>
</evidence>
<dbReference type="PROSITE" id="PS50042">
    <property type="entry name" value="CNMP_BINDING_3"/>
    <property type="match status" value="1"/>
</dbReference>
<evidence type="ECO:0000256" key="2">
    <source>
        <dbReference type="ARBA" id="ARBA00010486"/>
    </source>
</evidence>
<dbReference type="InterPro" id="IPR018490">
    <property type="entry name" value="cNMP-bd_dom_sf"/>
</dbReference>
<dbReference type="Pfam" id="PF00520">
    <property type="entry name" value="Ion_trans"/>
    <property type="match status" value="1"/>
</dbReference>
<dbReference type="GO" id="GO:0005216">
    <property type="term" value="F:monoatomic ion channel activity"/>
    <property type="evidence" value="ECO:0007669"/>
    <property type="project" value="InterPro"/>
</dbReference>
<comment type="similarity">
    <text evidence="2">Belongs to the cyclic nucleotide-gated cation channel (TC 1.A.1.5) family.</text>
</comment>
<organism evidence="18 19">
    <name type="scientific">Rhodamnia argentea</name>
    <dbReference type="NCBI Taxonomy" id="178133"/>
    <lineage>
        <taxon>Eukaryota</taxon>
        <taxon>Viridiplantae</taxon>
        <taxon>Streptophyta</taxon>
        <taxon>Embryophyta</taxon>
        <taxon>Tracheophyta</taxon>
        <taxon>Spermatophyta</taxon>
        <taxon>Magnoliopsida</taxon>
        <taxon>eudicotyledons</taxon>
        <taxon>Gunneridae</taxon>
        <taxon>Pentapetalae</taxon>
        <taxon>rosids</taxon>
        <taxon>malvids</taxon>
        <taxon>Myrtales</taxon>
        <taxon>Myrtaceae</taxon>
        <taxon>Myrtoideae</taxon>
        <taxon>Myrteae</taxon>
        <taxon>Australasian group</taxon>
        <taxon>Rhodamnia</taxon>
    </lineage>
</organism>
<keyword evidence="5" id="KW-0140">cGMP</keyword>
<evidence type="ECO:0000256" key="8">
    <source>
        <dbReference type="ARBA" id="ARBA00022860"/>
    </source>
</evidence>
<keyword evidence="4" id="KW-1003">Cell membrane</keyword>
<evidence type="ECO:0000256" key="12">
    <source>
        <dbReference type="ARBA" id="ARBA00023136"/>
    </source>
</evidence>
<keyword evidence="14" id="KW-1071">Ligand-gated ion channel</keyword>
<dbReference type="GeneID" id="115741190"/>
<dbReference type="GO" id="GO:0030553">
    <property type="term" value="F:cGMP binding"/>
    <property type="evidence" value="ECO:0007669"/>
    <property type="project" value="UniProtKB-KW"/>
</dbReference>
<evidence type="ECO:0000256" key="1">
    <source>
        <dbReference type="ARBA" id="ARBA00004651"/>
    </source>
</evidence>
<dbReference type="GO" id="GO:0030552">
    <property type="term" value="F:cAMP binding"/>
    <property type="evidence" value="ECO:0007669"/>
    <property type="project" value="UniProtKB-KW"/>
</dbReference>
<evidence type="ECO:0000256" key="15">
    <source>
        <dbReference type="ARBA" id="ARBA00023303"/>
    </source>
</evidence>
<dbReference type="PANTHER" id="PTHR45651:SF39">
    <property type="entry name" value="CYCLIC NUCLEOTIDE-GATED ION CHANNEL 18"/>
    <property type="match status" value="1"/>
</dbReference>
<evidence type="ECO:0000256" key="4">
    <source>
        <dbReference type="ARBA" id="ARBA00022475"/>
    </source>
</evidence>
<feature type="transmembrane region" description="Helical" evidence="16">
    <location>
        <begin position="52"/>
        <end position="70"/>
    </location>
</feature>
<protein>
    <submittedName>
        <fullName evidence="19">Cyclic nucleotide-gated ion channel 18</fullName>
    </submittedName>
</protein>
<dbReference type="KEGG" id="rarg:115741190"/>
<evidence type="ECO:0000256" key="9">
    <source>
        <dbReference type="ARBA" id="ARBA00022989"/>
    </source>
</evidence>
<evidence type="ECO:0000256" key="7">
    <source>
        <dbReference type="ARBA" id="ARBA00022692"/>
    </source>
</evidence>
<dbReference type="SUPFAM" id="SSF51206">
    <property type="entry name" value="cAMP-binding domain-like"/>
    <property type="match status" value="1"/>
</dbReference>
<dbReference type="SUPFAM" id="SSF81324">
    <property type="entry name" value="Voltage-gated potassium channels"/>
    <property type="match status" value="1"/>
</dbReference>
<evidence type="ECO:0000313" key="19">
    <source>
        <dbReference type="RefSeq" id="XP_030530813.1"/>
    </source>
</evidence>
<dbReference type="FunFam" id="2.60.120.10:FF:000024">
    <property type="entry name" value="Cyclic nucleotide-gated ion channel 1"/>
    <property type="match status" value="1"/>
</dbReference>
<evidence type="ECO:0000256" key="11">
    <source>
        <dbReference type="ARBA" id="ARBA00023065"/>
    </source>
</evidence>
<keyword evidence="15" id="KW-0407">Ion channel</keyword>
<keyword evidence="10" id="KW-0142">cGMP-binding</keyword>
<feature type="domain" description="Cyclic nucleotide-binding" evidence="17">
    <location>
        <begin position="444"/>
        <end position="574"/>
    </location>
</feature>
<evidence type="ECO:0000313" key="18">
    <source>
        <dbReference type="Proteomes" id="UP000827889"/>
    </source>
</evidence>
<keyword evidence="3" id="KW-0813">Transport</keyword>
<keyword evidence="8" id="KW-0112">Calmodulin-binding</keyword>
<evidence type="ECO:0000256" key="3">
    <source>
        <dbReference type="ARBA" id="ARBA00022448"/>
    </source>
</evidence>
<dbReference type="Gene3D" id="1.10.287.630">
    <property type="entry name" value="Helix hairpin bin"/>
    <property type="match status" value="1"/>
</dbReference>
<comment type="subcellular location">
    <subcellularLocation>
        <location evidence="1">Cell membrane</location>
        <topology evidence="1">Multi-pass membrane protein</topology>
    </subcellularLocation>
</comment>
<name>A0A8B8PA18_9MYRT</name>
<dbReference type="Pfam" id="PF00027">
    <property type="entry name" value="cNMP_binding"/>
    <property type="match status" value="1"/>
</dbReference>
<dbReference type="Gene3D" id="2.60.120.10">
    <property type="entry name" value="Jelly Rolls"/>
    <property type="match status" value="1"/>
</dbReference>
<dbReference type="InterPro" id="IPR005821">
    <property type="entry name" value="Ion_trans_dom"/>
</dbReference>
<dbReference type="GO" id="GO:0005516">
    <property type="term" value="F:calmodulin binding"/>
    <property type="evidence" value="ECO:0007669"/>
    <property type="project" value="UniProtKB-KW"/>
</dbReference>
<keyword evidence="18" id="KW-1185">Reference proteome</keyword>
<dbReference type="InterPro" id="IPR014710">
    <property type="entry name" value="RmlC-like_jellyroll"/>
</dbReference>
<dbReference type="CDD" id="cd00038">
    <property type="entry name" value="CAP_ED"/>
    <property type="match status" value="1"/>
</dbReference>
<proteinExistence type="inferred from homology"/>
<dbReference type="PANTHER" id="PTHR45651">
    <property type="entry name" value="CYCLIC NUCLEOTIDE-GATED ION CHANNEL 15-RELATED-RELATED"/>
    <property type="match status" value="1"/>
</dbReference>
<dbReference type="FunFam" id="1.10.287.630:FF:000003">
    <property type="entry name" value="Cyclic nucleotide-gated ion channel 1"/>
    <property type="match status" value="1"/>
</dbReference>
<dbReference type="SMART" id="SM00100">
    <property type="entry name" value="cNMP"/>
    <property type="match status" value="1"/>
</dbReference>
<feature type="transmembrane region" description="Helical" evidence="16">
    <location>
        <begin position="213"/>
        <end position="233"/>
    </location>
</feature>
<evidence type="ECO:0000256" key="10">
    <source>
        <dbReference type="ARBA" id="ARBA00022992"/>
    </source>
</evidence>
<dbReference type="AlphaFoldDB" id="A0A8B8PA18"/>
<evidence type="ECO:0000256" key="13">
    <source>
        <dbReference type="ARBA" id="ARBA00023149"/>
    </source>
</evidence>
<keyword evidence="9 16" id="KW-1133">Transmembrane helix</keyword>
<dbReference type="Gene3D" id="1.10.287.70">
    <property type="match status" value="1"/>
</dbReference>
<accession>A0A8B8PA18</accession>
<sequence>MNRIIHSSTSKFRHFHRHHRPHSSATPSYYLLWRHHRILEPDSDIVTHWNQVFLITCLIALFIDPLYFYLPSVGGPVCLETDTSLKVTVTVFRTVADLFYLLHMMMKFRTAFVSPSSRVFGRGDLVMDPREIARRYLRSDFFIDLAATLPLPQIVNWLVIPATKSSRADHANNTLALIVLIQYVPRMFLIFPLNHRIVKTTGVFAKTAWAGAAYNLILYMLASHVIGACWYVLSIGRQFKCWKTECDKEQIISCLPSFLDCSSAQQPERQYWLNVTHVLSNCDPRNEGNEFKFGMFADAFTNDVASSPFIQKYLYCLWWGLQNLSSYGQNLDTSIYLGETLFAIFICIAGLILFSLLIGNMQTYLQSMTVRVEEWRVKRRDMEEWMRHRQLPQDLQERVHQFTQYKWLATRGVNEESILQILPLDLRREIQRHLCLDLVRRVPFFAQMDDQLLDAICERLVSSLSTQGTYTMREGDPVNEMLFIIRGHLESSTTNGGRSGFFNSITLRPGDFCGEELLTWALMPNPSLNLPSSTRTVRALSEVEAFALGAEDLKYVAHQFKRLHSKKLQHAFRYYSHQWRTWGACFIQAAWRRHVKRRLVKELAMQESFYYMQMESQDGNYDGIASGGYEDATESAHAQHLGATVLASKFAANTRRGVNQRVPMVDPAATSLKMPKLFKPDDPDFSFDHDDV</sequence>
<keyword evidence="12 16" id="KW-0472">Membrane</keyword>
<reference evidence="19" key="1">
    <citation type="submission" date="2025-08" db="UniProtKB">
        <authorList>
            <consortium name="RefSeq"/>
        </authorList>
    </citation>
    <scope>IDENTIFICATION</scope>
    <source>
        <tissue evidence="19">Leaf</tissue>
    </source>
</reference>
<dbReference type="GO" id="GO:0005886">
    <property type="term" value="C:plasma membrane"/>
    <property type="evidence" value="ECO:0007669"/>
    <property type="project" value="UniProtKB-SubCell"/>
</dbReference>
<evidence type="ECO:0000259" key="17">
    <source>
        <dbReference type="PROSITE" id="PS50042"/>
    </source>
</evidence>
<keyword evidence="11" id="KW-0406">Ion transport</keyword>
<evidence type="ECO:0000256" key="16">
    <source>
        <dbReference type="SAM" id="Phobius"/>
    </source>
</evidence>